<organism evidence="8 9">
    <name type="scientific">Molorchus minor</name>
    <dbReference type="NCBI Taxonomy" id="1323400"/>
    <lineage>
        <taxon>Eukaryota</taxon>
        <taxon>Metazoa</taxon>
        <taxon>Ecdysozoa</taxon>
        <taxon>Arthropoda</taxon>
        <taxon>Hexapoda</taxon>
        <taxon>Insecta</taxon>
        <taxon>Pterygota</taxon>
        <taxon>Neoptera</taxon>
        <taxon>Endopterygota</taxon>
        <taxon>Coleoptera</taxon>
        <taxon>Polyphaga</taxon>
        <taxon>Cucujiformia</taxon>
        <taxon>Chrysomeloidea</taxon>
        <taxon>Cerambycidae</taxon>
        <taxon>Lamiinae</taxon>
        <taxon>Monochamini</taxon>
        <taxon>Molorchus</taxon>
    </lineage>
</organism>
<sequence>MMMILYLTCVCITVYSVHFTNAHYTQQWAVHIKGGPGVADEVAKDHGFINHGLILEDYYHFSHRGVRKRSLTPNPEKRAKLAADTRVSWAQQQVAKRRAKRDTKLQDSDPKWPAMWYLNRGDGLDMNVIPAWMEGITGKGAVVTILDDGLEKDHPDLVQNYDPMASYDVNGQDSDPSPRYDMIDSNRHGTRCAGEVAAQSNNSVCALGVAHGAHVGGVRMLDGDVTDAVEARSLA</sequence>
<evidence type="ECO:0000256" key="4">
    <source>
        <dbReference type="PROSITE-ProRule" id="PRU01240"/>
    </source>
</evidence>
<dbReference type="InterPro" id="IPR023827">
    <property type="entry name" value="Peptidase_S8_Asp-AS"/>
</dbReference>
<evidence type="ECO:0000313" key="9">
    <source>
        <dbReference type="Proteomes" id="UP001162164"/>
    </source>
</evidence>
<feature type="domain" description="Peptidase S8 pro-domain" evidence="7">
    <location>
        <begin position="27"/>
        <end position="101"/>
    </location>
</feature>
<dbReference type="Gene3D" id="3.40.50.200">
    <property type="entry name" value="Peptidase S8/S53 domain"/>
    <property type="match status" value="1"/>
</dbReference>
<protein>
    <recommendedName>
        <fullName evidence="10">Furin-like protease 1</fullName>
    </recommendedName>
</protein>
<keyword evidence="2" id="KW-0378">Hydrolase</keyword>
<comment type="caution">
    <text evidence="4">Lacks conserved residue(s) required for the propagation of feature annotation.</text>
</comment>
<dbReference type="PROSITE" id="PS00136">
    <property type="entry name" value="SUBTILASE_ASP"/>
    <property type="match status" value="1"/>
</dbReference>
<comment type="similarity">
    <text evidence="4">Belongs to the peptidase S8 family.</text>
</comment>
<dbReference type="InterPro" id="IPR038466">
    <property type="entry name" value="S8_pro-domain_sf"/>
</dbReference>
<comment type="caution">
    <text evidence="8">The sequence shown here is derived from an EMBL/GenBank/DDBJ whole genome shotgun (WGS) entry which is preliminary data.</text>
</comment>
<name>A0ABQ9IXI7_9CUCU</name>
<dbReference type="PANTHER" id="PTHR42884">
    <property type="entry name" value="PROPROTEIN CONVERTASE SUBTILISIN/KEXIN-RELATED"/>
    <property type="match status" value="1"/>
</dbReference>
<dbReference type="InterPro" id="IPR032815">
    <property type="entry name" value="S8_pro-domain"/>
</dbReference>
<dbReference type="Pfam" id="PF00082">
    <property type="entry name" value="Peptidase_S8"/>
    <property type="match status" value="1"/>
</dbReference>
<dbReference type="SUPFAM" id="SSF54897">
    <property type="entry name" value="Protease propeptides/inhibitors"/>
    <property type="match status" value="1"/>
</dbReference>
<evidence type="ECO:0000256" key="3">
    <source>
        <dbReference type="ARBA" id="ARBA00022825"/>
    </source>
</evidence>
<dbReference type="PROSITE" id="PS51892">
    <property type="entry name" value="SUBTILASE"/>
    <property type="match status" value="1"/>
</dbReference>
<dbReference type="InterPro" id="IPR015500">
    <property type="entry name" value="Peptidase_S8_subtilisin-rel"/>
</dbReference>
<keyword evidence="5" id="KW-0732">Signal</keyword>
<dbReference type="PRINTS" id="PR00723">
    <property type="entry name" value="SUBTILISIN"/>
</dbReference>
<accession>A0ABQ9IXI7</accession>
<gene>
    <name evidence="8" type="ORF">NQ317_009524</name>
</gene>
<feature type="domain" description="Peptidase S8/S53" evidence="6">
    <location>
        <begin position="138"/>
        <end position="233"/>
    </location>
</feature>
<dbReference type="SUPFAM" id="SSF52743">
    <property type="entry name" value="Subtilisin-like"/>
    <property type="match status" value="1"/>
</dbReference>
<dbReference type="Gene3D" id="3.30.70.850">
    <property type="entry name" value="Peptidase S8, pro-domain"/>
    <property type="match status" value="1"/>
</dbReference>
<proteinExistence type="inferred from homology"/>
<dbReference type="PROSITE" id="PS00137">
    <property type="entry name" value="SUBTILASE_HIS"/>
    <property type="match status" value="1"/>
</dbReference>
<keyword evidence="3" id="KW-0720">Serine protease</keyword>
<evidence type="ECO:0000259" key="7">
    <source>
        <dbReference type="Pfam" id="PF16470"/>
    </source>
</evidence>
<dbReference type="InterPro" id="IPR036852">
    <property type="entry name" value="Peptidase_S8/S53_dom_sf"/>
</dbReference>
<evidence type="ECO:0000256" key="2">
    <source>
        <dbReference type="ARBA" id="ARBA00022801"/>
    </source>
</evidence>
<evidence type="ECO:0008006" key="10">
    <source>
        <dbReference type="Google" id="ProtNLM"/>
    </source>
</evidence>
<dbReference type="Pfam" id="PF16470">
    <property type="entry name" value="S8_pro-domain"/>
    <property type="match status" value="1"/>
</dbReference>
<keyword evidence="1" id="KW-0645">Protease</keyword>
<evidence type="ECO:0000256" key="5">
    <source>
        <dbReference type="SAM" id="SignalP"/>
    </source>
</evidence>
<evidence type="ECO:0000313" key="8">
    <source>
        <dbReference type="EMBL" id="KAJ8968361.1"/>
    </source>
</evidence>
<keyword evidence="9" id="KW-1185">Reference proteome</keyword>
<dbReference type="InterPro" id="IPR022398">
    <property type="entry name" value="Peptidase_S8_His-AS"/>
</dbReference>
<feature type="signal peptide" evidence="5">
    <location>
        <begin position="1"/>
        <end position="22"/>
    </location>
</feature>
<dbReference type="PANTHER" id="PTHR42884:SF3">
    <property type="entry name" value="FURIN-LIKE PROTEASE 1, ISOFORMS 1_1-X_2"/>
    <property type="match status" value="1"/>
</dbReference>
<evidence type="ECO:0000256" key="1">
    <source>
        <dbReference type="ARBA" id="ARBA00022670"/>
    </source>
</evidence>
<evidence type="ECO:0000259" key="6">
    <source>
        <dbReference type="Pfam" id="PF00082"/>
    </source>
</evidence>
<dbReference type="EMBL" id="JAPWTJ010002013">
    <property type="protein sequence ID" value="KAJ8968361.1"/>
    <property type="molecule type" value="Genomic_DNA"/>
</dbReference>
<reference evidence="8" key="1">
    <citation type="journal article" date="2023" name="Insect Mol. Biol.">
        <title>Genome sequencing provides insights into the evolution of gene families encoding plant cell wall-degrading enzymes in longhorned beetles.</title>
        <authorList>
            <person name="Shin N.R."/>
            <person name="Okamura Y."/>
            <person name="Kirsch R."/>
            <person name="Pauchet Y."/>
        </authorList>
    </citation>
    <scope>NUCLEOTIDE SEQUENCE</scope>
    <source>
        <strain evidence="8">MMC_N1</strain>
    </source>
</reference>
<feature type="chain" id="PRO_5047009857" description="Furin-like protease 1" evidence="5">
    <location>
        <begin position="23"/>
        <end position="235"/>
    </location>
</feature>
<dbReference type="Proteomes" id="UP001162164">
    <property type="component" value="Unassembled WGS sequence"/>
</dbReference>
<dbReference type="InterPro" id="IPR000209">
    <property type="entry name" value="Peptidase_S8/S53_dom"/>
</dbReference>